<dbReference type="GO" id="GO:0016747">
    <property type="term" value="F:acyltransferase activity, transferring groups other than amino-acyl groups"/>
    <property type="evidence" value="ECO:0007669"/>
    <property type="project" value="InterPro"/>
</dbReference>
<dbReference type="RefSeq" id="WP_053009572.1">
    <property type="nucleotide sequence ID" value="NZ_CWJI01000004.1"/>
</dbReference>
<proteinExistence type="predicted"/>
<dbReference type="PANTHER" id="PTHR43877:SF2">
    <property type="entry name" value="AMINOALKYLPHOSPHONATE N-ACETYLTRANSFERASE-RELATED"/>
    <property type="match status" value="1"/>
</dbReference>
<dbReference type="PROSITE" id="PS51186">
    <property type="entry name" value="GNAT"/>
    <property type="match status" value="1"/>
</dbReference>
<evidence type="ECO:0000313" key="5">
    <source>
        <dbReference type="Proteomes" id="UP000043316"/>
    </source>
</evidence>
<dbReference type="PANTHER" id="PTHR43877">
    <property type="entry name" value="AMINOALKYLPHOSPHONATE N-ACETYLTRANSFERASE-RELATED-RELATED"/>
    <property type="match status" value="1"/>
</dbReference>
<evidence type="ECO:0000259" key="3">
    <source>
        <dbReference type="PROSITE" id="PS51186"/>
    </source>
</evidence>
<gene>
    <name evidence="4" type="ORF">ERS008476_02198</name>
</gene>
<accession>A0A0H5MDS0</accession>
<keyword evidence="2 4" id="KW-0012">Acyltransferase</keyword>
<dbReference type="SUPFAM" id="SSF55729">
    <property type="entry name" value="Acyl-CoA N-acyltransferases (Nat)"/>
    <property type="match status" value="1"/>
</dbReference>
<dbReference type="Pfam" id="PF00583">
    <property type="entry name" value="Acetyltransf_1"/>
    <property type="match status" value="1"/>
</dbReference>
<protein>
    <submittedName>
        <fullName evidence="4">Putative acetyltransferase</fullName>
        <ecNumber evidence="4">2.3.1.-</ecNumber>
    </submittedName>
</protein>
<feature type="domain" description="N-acetyltransferase" evidence="3">
    <location>
        <begin position="3"/>
        <end position="143"/>
    </location>
</feature>
<dbReference type="CDD" id="cd04301">
    <property type="entry name" value="NAT_SF"/>
    <property type="match status" value="1"/>
</dbReference>
<sequence>MSIKIRQYQESDRPFLRTLYLASRREAFSWLDGEQFRLEDFDRSTLGETILVAMDGDRHVGFASIFMQESFLHNLFVDPQTQHLGAGKALLQAAQALFTSHGSLKCLAKNQRALAFYQKQGWVAIATGRSNDGDYVLMHWHNEKLK</sequence>
<evidence type="ECO:0000313" key="4">
    <source>
        <dbReference type="EMBL" id="CRY55216.1"/>
    </source>
</evidence>
<evidence type="ECO:0000256" key="2">
    <source>
        <dbReference type="ARBA" id="ARBA00023315"/>
    </source>
</evidence>
<dbReference type="Proteomes" id="UP000043316">
    <property type="component" value="Unassembled WGS sequence"/>
</dbReference>
<dbReference type="EC" id="2.3.1.-" evidence="4"/>
<name>A0A0H5MDS0_YERIN</name>
<keyword evidence="1 4" id="KW-0808">Transferase</keyword>
<dbReference type="InterPro" id="IPR016181">
    <property type="entry name" value="Acyl_CoA_acyltransferase"/>
</dbReference>
<organism evidence="4 5">
    <name type="scientific">Yersinia intermedia</name>
    <dbReference type="NCBI Taxonomy" id="631"/>
    <lineage>
        <taxon>Bacteria</taxon>
        <taxon>Pseudomonadati</taxon>
        <taxon>Pseudomonadota</taxon>
        <taxon>Gammaproteobacteria</taxon>
        <taxon>Enterobacterales</taxon>
        <taxon>Yersiniaceae</taxon>
        <taxon>Yersinia</taxon>
    </lineage>
</organism>
<dbReference type="EMBL" id="CWJI01000004">
    <property type="protein sequence ID" value="CRY55216.1"/>
    <property type="molecule type" value="Genomic_DNA"/>
</dbReference>
<evidence type="ECO:0000256" key="1">
    <source>
        <dbReference type="ARBA" id="ARBA00022679"/>
    </source>
</evidence>
<dbReference type="InterPro" id="IPR000182">
    <property type="entry name" value="GNAT_dom"/>
</dbReference>
<dbReference type="Gene3D" id="3.40.630.30">
    <property type="match status" value="1"/>
</dbReference>
<dbReference type="AlphaFoldDB" id="A0A0H5MDS0"/>
<reference evidence="5" key="1">
    <citation type="submission" date="2015-03" db="EMBL/GenBank/DDBJ databases">
        <authorList>
            <consortium name="Pathogen Informatics"/>
        </authorList>
    </citation>
    <scope>NUCLEOTIDE SEQUENCE [LARGE SCALE GENOMIC DNA]</scope>
    <source>
        <strain evidence="5">R148</strain>
    </source>
</reference>
<dbReference type="InterPro" id="IPR050832">
    <property type="entry name" value="Bact_Acetyltransf"/>
</dbReference>